<proteinExistence type="predicted"/>
<name>A0A7S3FWF4_9SPIT</name>
<dbReference type="PANTHER" id="PTHR45153">
    <property type="entry name" value="TETRATRICOPEPTIDE REPEAT PROTEIN 16"/>
    <property type="match status" value="1"/>
</dbReference>
<dbReference type="Gene3D" id="1.25.40.10">
    <property type="entry name" value="Tetratricopeptide repeat domain"/>
    <property type="match status" value="3"/>
</dbReference>
<dbReference type="PANTHER" id="PTHR45153:SF1">
    <property type="entry name" value="TETRATRICOPEPTIDE REPEAT PROTEIN 16"/>
    <property type="match status" value="1"/>
</dbReference>
<dbReference type="EMBL" id="HBIA01017224">
    <property type="protein sequence ID" value="CAE0236730.1"/>
    <property type="molecule type" value="Transcribed_RNA"/>
</dbReference>
<dbReference type="PROSITE" id="PS50005">
    <property type="entry name" value="TPR"/>
    <property type="match status" value="2"/>
</dbReference>
<gene>
    <name evidence="2" type="ORF">SRAS04492_LOCUS8538</name>
</gene>
<evidence type="ECO:0000313" key="2">
    <source>
        <dbReference type="EMBL" id="CAE0236730.1"/>
    </source>
</evidence>
<feature type="repeat" description="TPR" evidence="1">
    <location>
        <begin position="187"/>
        <end position="220"/>
    </location>
</feature>
<accession>A0A7S3FWF4</accession>
<protein>
    <recommendedName>
        <fullName evidence="3">Tetratricopeptide repeat protein</fullName>
    </recommendedName>
</protein>
<organism evidence="2">
    <name type="scientific">Strombidium rassoulzadegani</name>
    <dbReference type="NCBI Taxonomy" id="1082188"/>
    <lineage>
        <taxon>Eukaryota</taxon>
        <taxon>Sar</taxon>
        <taxon>Alveolata</taxon>
        <taxon>Ciliophora</taxon>
        <taxon>Intramacronucleata</taxon>
        <taxon>Spirotrichea</taxon>
        <taxon>Oligotrichia</taxon>
        <taxon>Strombidiidae</taxon>
        <taxon>Strombidium</taxon>
    </lineage>
</organism>
<dbReference type="SMART" id="SM00028">
    <property type="entry name" value="TPR"/>
    <property type="match status" value="6"/>
</dbReference>
<evidence type="ECO:0008006" key="3">
    <source>
        <dbReference type="Google" id="ProtNLM"/>
    </source>
</evidence>
<reference evidence="2" key="1">
    <citation type="submission" date="2021-01" db="EMBL/GenBank/DDBJ databases">
        <authorList>
            <person name="Corre E."/>
            <person name="Pelletier E."/>
            <person name="Niang G."/>
            <person name="Scheremetjew M."/>
            <person name="Finn R."/>
            <person name="Kale V."/>
            <person name="Holt S."/>
            <person name="Cochrane G."/>
            <person name="Meng A."/>
            <person name="Brown T."/>
            <person name="Cohen L."/>
        </authorList>
    </citation>
    <scope>NUCLEOTIDE SEQUENCE</scope>
    <source>
        <strain evidence="2">Ras09</strain>
    </source>
</reference>
<sequence length="246" mass="28843">MEYYNRAIKFVFQGNKYMAMENIQKGLELFHDMTRLLLLRAAIYREQRDYDQALSDLERASKFMFAEGLQNDVTVQIGLTYNDMGTSLFQKQRYHEAMTILNEAITFMPLDPGIHINRGDTYRELKKFNLAQSDYHYALDLGGDKNLINPRLSLNHYALGAQCFNRQDYEGANIEFTRAIEFFGRNPEYYMNRAKVCMELSLFEQAYEDLKKCLELNPNCERANTLMAQFNTDKKLAFNGKRFIKA</sequence>
<keyword evidence="1" id="KW-0802">TPR repeat</keyword>
<evidence type="ECO:0000256" key="1">
    <source>
        <dbReference type="PROSITE-ProRule" id="PRU00339"/>
    </source>
</evidence>
<dbReference type="AlphaFoldDB" id="A0A7S3FWF4"/>
<dbReference type="InterPro" id="IPR019734">
    <property type="entry name" value="TPR_rpt"/>
</dbReference>
<dbReference type="Pfam" id="PF00515">
    <property type="entry name" value="TPR_1"/>
    <property type="match status" value="1"/>
</dbReference>
<dbReference type="SUPFAM" id="SSF81901">
    <property type="entry name" value="HCP-like"/>
    <property type="match status" value="1"/>
</dbReference>
<dbReference type="InterPro" id="IPR011990">
    <property type="entry name" value="TPR-like_helical_dom_sf"/>
</dbReference>
<feature type="repeat" description="TPR" evidence="1">
    <location>
        <begin position="78"/>
        <end position="111"/>
    </location>
</feature>